<evidence type="ECO:0000313" key="1">
    <source>
        <dbReference type="EMBL" id="MFC7346927.1"/>
    </source>
</evidence>
<dbReference type="EMBL" id="JBHTCR010000003">
    <property type="protein sequence ID" value="MFC7346927.1"/>
    <property type="molecule type" value="Genomic_DNA"/>
</dbReference>
<keyword evidence="2" id="KW-1185">Reference proteome</keyword>
<proteinExistence type="predicted"/>
<dbReference type="Proteomes" id="UP001596550">
    <property type="component" value="Unassembled WGS sequence"/>
</dbReference>
<gene>
    <name evidence="1" type="ORF">ACFQO9_09395</name>
</gene>
<accession>A0ABW2LWH8</accession>
<name>A0ABW2LWH8_9FLAO</name>
<organism evidence="1 2">
    <name type="scientific">Chryseobacterium zhengzhouense</name>
    <dbReference type="NCBI Taxonomy" id="1636086"/>
    <lineage>
        <taxon>Bacteria</taxon>
        <taxon>Pseudomonadati</taxon>
        <taxon>Bacteroidota</taxon>
        <taxon>Flavobacteriia</taxon>
        <taxon>Flavobacteriales</taxon>
        <taxon>Weeksellaceae</taxon>
        <taxon>Chryseobacterium group</taxon>
        <taxon>Chryseobacterium</taxon>
    </lineage>
</organism>
<sequence length="87" mass="9901">MNDETSLARKISQKHPNTLVVGFDGYVTYGRDRISRKGTITTIDNSIDYRDALGMAVFYKNGIEINRMFYNQFKLLQEKTYPGSGGL</sequence>
<protein>
    <submittedName>
        <fullName evidence="1">Uncharacterized protein</fullName>
    </submittedName>
</protein>
<reference evidence="2" key="1">
    <citation type="journal article" date="2019" name="Int. J. Syst. Evol. Microbiol.">
        <title>The Global Catalogue of Microorganisms (GCM) 10K type strain sequencing project: providing services to taxonomists for standard genome sequencing and annotation.</title>
        <authorList>
            <consortium name="The Broad Institute Genomics Platform"/>
            <consortium name="The Broad Institute Genome Sequencing Center for Infectious Disease"/>
            <person name="Wu L."/>
            <person name="Ma J."/>
        </authorList>
    </citation>
    <scope>NUCLEOTIDE SEQUENCE [LARGE SCALE GENOMIC DNA]</scope>
    <source>
        <strain evidence="2">CCUG 54781</strain>
    </source>
</reference>
<dbReference type="RefSeq" id="WP_378177355.1">
    <property type="nucleotide sequence ID" value="NZ_JBHTCR010000003.1"/>
</dbReference>
<comment type="caution">
    <text evidence="1">The sequence shown here is derived from an EMBL/GenBank/DDBJ whole genome shotgun (WGS) entry which is preliminary data.</text>
</comment>
<evidence type="ECO:0000313" key="2">
    <source>
        <dbReference type="Proteomes" id="UP001596550"/>
    </source>
</evidence>